<dbReference type="InterPro" id="IPR029058">
    <property type="entry name" value="AB_hydrolase_fold"/>
</dbReference>
<accession>A0A1E5L9M1</accession>
<dbReference type="InterPro" id="IPR022742">
    <property type="entry name" value="Hydrolase_4"/>
</dbReference>
<feature type="binding site" evidence="2">
    <location>
        <position position="10"/>
    </location>
    <ligand>
        <name>substrate</name>
    </ligand>
</feature>
<gene>
    <name evidence="5" type="ORF">BHU72_00735</name>
</gene>
<dbReference type="PANTHER" id="PTHR11614">
    <property type="entry name" value="PHOSPHOLIPASE-RELATED"/>
    <property type="match status" value="1"/>
</dbReference>
<name>A0A1E5L9M1_9FIRM</name>
<dbReference type="InterPro" id="IPR051044">
    <property type="entry name" value="MAG_DAG_Lipase"/>
</dbReference>
<reference evidence="5 6" key="1">
    <citation type="submission" date="2016-09" db="EMBL/GenBank/DDBJ databases">
        <title>Desulfuribacillus arsenicus sp. nov., an obligately anaerobic, dissimilatory arsenic- and antimonate-reducing bacterium isolated from anoxic sediments.</title>
        <authorList>
            <person name="Abin C.A."/>
            <person name="Hollibaugh J.T."/>
        </authorList>
    </citation>
    <scope>NUCLEOTIDE SEQUENCE [LARGE SCALE GENOMIC DNA]</scope>
    <source>
        <strain evidence="5 6">MLFW-2</strain>
    </source>
</reference>
<feature type="active site" description="Charge relay system" evidence="1">
    <location>
        <position position="178"/>
    </location>
</feature>
<evidence type="ECO:0000313" key="6">
    <source>
        <dbReference type="Proteomes" id="UP000095255"/>
    </source>
</evidence>
<dbReference type="Proteomes" id="UP000095255">
    <property type="component" value="Unassembled WGS sequence"/>
</dbReference>
<evidence type="ECO:0000259" key="4">
    <source>
        <dbReference type="Pfam" id="PF12146"/>
    </source>
</evidence>
<dbReference type="GO" id="GO:0052689">
    <property type="term" value="F:carboxylic ester hydrolase activity"/>
    <property type="evidence" value="ECO:0007669"/>
    <property type="project" value="InterPro"/>
</dbReference>
<evidence type="ECO:0000313" key="5">
    <source>
        <dbReference type="EMBL" id="OEH86826.1"/>
    </source>
</evidence>
<organism evidence="5 6">
    <name type="scientific">Desulfuribacillus stibiiarsenatis</name>
    <dbReference type="NCBI Taxonomy" id="1390249"/>
    <lineage>
        <taxon>Bacteria</taxon>
        <taxon>Bacillati</taxon>
        <taxon>Bacillota</taxon>
        <taxon>Desulfuribacillia</taxon>
        <taxon>Desulfuribacillales</taxon>
        <taxon>Desulfuribacillaceae</taxon>
        <taxon>Desulfuribacillus</taxon>
    </lineage>
</organism>
<evidence type="ECO:0000256" key="3">
    <source>
        <dbReference type="PIRSR" id="PIRSR017388-3"/>
    </source>
</evidence>
<dbReference type="EMBL" id="MJAT01000001">
    <property type="protein sequence ID" value="OEH86826.1"/>
    <property type="molecule type" value="Genomic_DNA"/>
</dbReference>
<dbReference type="RefSeq" id="WP_069700704.1">
    <property type="nucleotide sequence ID" value="NZ_MJAT01000001.1"/>
</dbReference>
<comment type="caution">
    <text evidence="5">The sequence shown here is derived from an EMBL/GenBank/DDBJ whole genome shotgun (WGS) entry which is preliminary data.</text>
</comment>
<feature type="active site" description="Charge relay system" evidence="1">
    <location>
        <position position="208"/>
    </location>
</feature>
<dbReference type="OrthoDB" id="9786110at2"/>
<keyword evidence="6" id="KW-1185">Reference proteome</keyword>
<feature type="active site" description="Nucleophile" evidence="1">
    <location>
        <position position="77"/>
    </location>
</feature>
<feature type="site" description="Important for substrate specificity" evidence="3">
    <location>
        <position position="127"/>
    </location>
</feature>
<protein>
    <recommendedName>
        <fullName evidence="4">Serine aminopeptidase S33 domain-containing protein</fullName>
    </recommendedName>
</protein>
<dbReference type="PIRSF" id="PIRSF017388">
    <property type="entry name" value="Esterase_lipase"/>
    <property type="match status" value="1"/>
</dbReference>
<dbReference type="Gene3D" id="3.40.50.1820">
    <property type="entry name" value="alpha/beta hydrolase"/>
    <property type="match status" value="1"/>
</dbReference>
<feature type="domain" description="Serine aminopeptidase S33" evidence="4">
    <location>
        <begin position="3"/>
        <end position="208"/>
    </location>
</feature>
<dbReference type="InterPro" id="IPR012354">
    <property type="entry name" value="Esterase_lipase"/>
</dbReference>
<evidence type="ECO:0000256" key="1">
    <source>
        <dbReference type="PIRSR" id="PIRSR017388-1"/>
    </source>
</evidence>
<proteinExistence type="predicted"/>
<dbReference type="SUPFAM" id="SSF53474">
    <property type="entry name" value="alpha/beta-Hydrolases"/>
    <property type="match status" value="1"/>
</dbReference>
<feature type="binding site" evidence="2">
    <location>
        <position position="78"/>
    </location>
    <ligand>
        <name>substrate</name>
    </ligand>
</feature>
<dbReference type="STRING" id="1390249.BHU72_00735"/>
<dbReference type="Pfam" id="PF12146">
    <property type="entry name" value="Hydrolase_4"/>
    <property type="match status" value="1"/>
</dbReference>
<sequence length="233" mass="26042">MKACLLIHGFTGSPFEIEPLAEALRQQGYIVETPVLAGHGHDEDLQDVYWTDWIQSAEDALREMIERYETVYLIGFSMGALISAYLSTKYPVKKLVLLSPAIYCINYKQLFCTMSEAIKKKFAGDKIEGLASELKKYLQKATNTPIRSVIHFRQLAEQLTPSFAYVTAPTLIIQGHKDVIVEPSSATKAYETIQSVDKKLVFLDLSPHIVCHGEESELVNQHVIEFLASGSSA</sequence>
<dbReference type="AlphaFoldDB" id="A0A1E5L9M1"/>
<evidence type="ECO:0000256" key="2">
    <source>
        <dbReference type="PIRSR" id="PIRSR017388-2"/>
    </source>
</evidence>